<organism evidence="2 3">
    <name type="scientific">Cryobacterium arcticum</name>
    <dbReference type="NCBI Taxonomy" id="670052"/>
    <lineage>
        <taxon>Bacteria</taxon>
        <taxon>Bacillati</taxon>
        <taxon>Actinomycetota</taxon>
        <taxon>Actinomycetes</taxon>
        <taxon>Micrococcales</taxon>
        <taxon>Microbacteriaceae</taxon>
        <taxon>Cryobacterium</taxon>
    </lineage>
</organism>
<name>A0A1B1BPE7_9MICO</name>
<dbReference type="EMBL" id="CP016282">
    <property type="protein sequence ID" value="ANP74522.1"/>
    <property type="molecule type" value="Genomic_DNA"/>
</dbReference>
<evidence type="ECO:0000313" key="3">
    <source>
        <dbReference type="Proteomes" id="UP000092582"/>
    </source>
</evidence>
<dbReference type="Proteomes" id="UP000092582">
    <property type="component" value="Chromosome 1"/>
</dbReference>
<proteinExistence type="predicted"/>
<dbReference type="InterPro" id="IPR055765">
    <property type="entry name" value="DUF7341"/>
</dbReference>
<dbReference type="Pfam" id="PF24030">
    <property type="entry name" value="DUF7341"/>
    <property type="match status" value="1"/>
</dbReference>
<dbReference type="OrthoDB" id="5023842at2"/>
<dbReference type="STRING" id="670052.PA27867_3603"/>
<dbReference type="RefSeq" id="WP_066598445.1">
    <property type="nucleotide sequence ID" value="NZ_CP016282.1"/>
</dbReference>
<feature type="domain" description="DUF7341" evidence="1">
    <location>
        <begin position="6"/>
        <end position="136"/>
    </location>
</feature>
<dbReference type="KEGG" id="cart:PA27867_3603"/>
<dbReference type="AlphaFoldDB" id="A0A1B1BPE7"/>
<reference evidence="2 3" key="1">
    <citation type="submission" date="2016-06" db="EMBL/GenBank/DDBJ databases">
        <title>Genome sequencing of Cryobacterium arcticum PAMC 27867.</title>
        <authorList>
            <person name="Lee J."/>
            <person name="Kim O.-S."/>
        </authorList>
    </citation>
    <scope>NUCLEOTIDE SEQUENCE [LARGE SCALE GENOMIC DNA]</scope>
    <source>
        <strain evidence="2 3">PAMC 27867</strain>
    </source>
</reference>
<sequence length="214" mass="23956">MITLLESVDLLTKPRVSKVVQSNEAGITCTSPVELPPLLDALDEAIRSNMGGTTSGGSDPATRSLVDAGALMKLMQISSTVMSWCRSVDAVIDKQSMTVTLRRWYVKFNECQHEDGMVNWYANQIVKWEGQILALLDPPKEKDLPQHCPSCGAGEWWDPKTKERYYRPLVIKYRPDSPSMTDDATGVCRACGETWKARELQYELELAEQVQETA</sequence>
<gene>
    <name evidence="2" type="ORF">PA27867_3603</name>
</gene>
<accession>A0A1B1BPE7</accession>
<evidence type="ECO:0000259" key="1">
    <source>
        <dbReference type="Pfam" id="PF24030"/>
    </source>
</evidence>
<keyword evidence="3" id="KW-1185">Reference proteome</keyword>
<protein>
    <recommendedName>
        <fullName evidence="1">DUF7341 domain-containing protein</fullName>
    </recommendedName>
</protein>
<evidence type="ECO:0000313" key="2">
    <source>
        <dbReference type="EMBL" id="ANP74522.1"/>
    </source>
</evidence>